<keyword evidence="3" id="KW-1185">Reference proteome</keyword>
<accession>A0ABY7FX05</accession>
<name>A0ABY7FX05_MYAAR</name>
<proteinExistence type="predicted"/>
<organism evidence="2 3">
    <name type="scientific">Mya arenaria</name>
    <name type="common">Soft-shell clam</name>
    <dbReference type="NCBI Taxonomy" id="6604"/>
    <lineage>
        <taxon>Eukaryota</taxon>
        <taxon>Metazoa</taxon>
        <taxon>Spiralia</taxon>
        <taxon>Lophotrochozoa</taxon>
        <taxon>Mollusca</taxon>
        <taxon>Bivalvia</taxon>
        <taxon>Autobranchia</taxon>
        <taxon>Heteroconchia</taxon>
        <taxon>Euheterodonta</taxon>
        <taxon>Imparidentia</taxon>
        <taxon>Neoheterodontei</taxon>
        <taxon>Myida</taxon>
        <taxon>Myoidea</taxon>
        <taxon>Myidae</taxon>
        <taxon>Mya</taxon>
    </lineage>
</organism>
<evidence type="ECO:0000256" key="1">
    <source>
        <dbReference type="SAM" id="Phobius"/>
    </source>
</evidence>
<reference evidence="2" key="1">
    <citation type="submission" date="2022-11" db="EMBL/GenBank/DDBJ databases">
        <title>Centuries of genome instability and evolution in soft-shell clam transmissible cancer (bioRxiv).</title>
        <authorList>
            <person name="Hart S.F.M."/>
            <person name="Yonemitsu M.A."/>
            <person name="Giersch R.M."/>
            <person name="Beal B.F."/>
            <person name="Arriagada G."/>
            <person name="Davis B.W."/>
            <person name="Ostrander E.A."/>
            <person name="Goff S.P."/>
            <person name="Metzger M.J."/>
        </authorList>
    </citation>
    <scope>NUCLEOTIDE SEQUENCE</scope>
    <source>
        <strain evidence="2">MELC-2E11</strain>
        <tissue evidence="2">Siphon/mantle</tissue>
    </source>
</reference>
<keyword evidence="1" id="KW-0812">Transmembrane</keyword>
<dbReference type="EMBL" id="CP111025">
    <property type="protein sequence ID" value="WAR26720.1"/>
    <property type="molecule type" value="Genomic_DNA"/>
</dbReference>
<protein>
    <submittedName>
        <fullName evidence="2">Uncharacterized protein</fullName>
    </submittedName>
</protein>
<dbReference type="Proteomes" id="UP001164746">
    <property type="component" value="Chromosome 14"/>
</dbReference>
<keyword evidence="1" id="KW-0472">Membrane</keyword>
<feature type="transmembrane region" description="Helical" evidence="1">
    <location>
        <begin position="21"/>
        <end position="42"/>
    </location>
</feature>
<evidence type="ECO:0000313" key="3">
    <source>
        <dbReference type="Proteomes" id="UP001164746"/>
    </source>
</evidence>
<keyword evidence="1" id="KW-1133">Transmembrane helix</keyword>
<sequence>MPKLSNQERARAIGLIEGGASYDLVSVRLLIFLPVIIISFSIRL</sequence>
<evidence type="ECO:0000313" key="2">
    <source>
        <dbReference type="EMBL" id="WAR26720.1"/>
    </source>
</evidence>
<gene>
    <name evidence="2" type="ORF">MAR_012424</name>
</gene>